<keyword evidence="2" id="KW-1133">Transmembrane helix</keyword>
<organism evidence="3 4">
    <name type="scientific">Mycobacterium alsense</name>
    <dbReference type="NCBI Taxonomy" id="324058"/>
    <lineage>
        <taxon>Bacteria</taxon>
        <taxon>Bacillati</taxon>
        <taxon>Actinomycetota</taxon>
        <taxon>Actinomycetes</taxon>
        <taxon>Mycobacteriales</taxon>
        <taxon>Mycobacteriaceae</taxon>
        <taxon>Mycobacterium</taxon>
    </lineage>
</organism>
<evidence type="ECO:0000256" key="1">
    <source>
        <dbReference type="SAM" id="MobiDB-lite"/>
    </source>
</evidence>
<dbReference type="AlphaFoldDB" id="A0AA42BVC8"/>
<feature type="transmembrane region" description="Helical" evidence="2">
    <location>
        <begin position="395"/>
        <end position="415"/>
    </location>
</feature>
<dbReference type="PANTHER" id="PTHR40036:SF1">
    <property type="entry name" value="MACROCIN O-METHYLTRANSFERASE"/>
    <property type="match status" value="1"/>
</dbReference>
<dbReference type="InterPro" id="IPR008884">
    <property type="entry name" value="TylF_MeTrfase"/>
</dbReference>
<keyword evidence="3" id="KW-0489">Methyltransferase</keyword>
<feature type="transmembrane region" description="Helical" evidence="2">
    <location>
        <begin position="89"/>
        <end position="122"/>
    </location>
</feature>
<dbReference type="InterPro" id="IPR029063">
    <property type="entry name" value="SAM-dependent_MTases_sf"/>
</dbReference>
<dbReference type="Proteomes" id="UP001141650">
    <property type="component" value="Unassembled WGS sequence"/>
</dbReference>
<feature type="transmembrane region" description="Helical" evidence="2">
    <location>
        <begin position="369"/>
        <end position="389"/>
    </location>
</feature>
<proteinExistence type="predicted"/>
<dbReference type="EMBL" id="JACKVH010000004">
    <property type="protein sequence ID" value="MCV7377214.1"/>
    <property type="molecule type" value="Genomic_DNA"/>
</dbReference>
<accession>A0AA42BVC8</accession>
<dbReference type="Pfam" id="PF13578">
    <property type="entry name" value="Methyltransf_24"/>
    <property type="match status" value="1"/>
</dbReference>
<evidence type="ECO:0000256" key="2">
    <source>
        <dbReference type="SAM" id="Phobius"/>
    </source>
</evidence>
<evidence type="ECO:0000313" key="3">
    <source>
        <dbReference type="EMBL" id="MCV7377214.1"/>
    </source>
</evidence>
<dbReference type="GO" id="GO:0032259">
    <property type="term" value="P:methylation"/>
    <property type="evidence" value="ECO:0007669"/>
    <property type="project" value="UniProtKB-KW"/>
</dbReference>
<feature type="region of interest" description="Disordered" evidence="1">
    <location>
        <begin position="13"/>
        <end position="68"/>
    </location>
</feature>
<reference evidence="3" key="2">
    <citation type="journal article" date="2022" name="BMC Genomics">
        <title>Comparative genome analysis of mycobacteria focusing on tRNA and non-coding RNA.</title>
        <authorList>
            <person name="Behra P.R.K."/>
            <person name="Pettersson B.M.F."/>
            <person name="Ramesh M."/>
            <person name="Das S."/>
            <person name="Dasgupta S."/>
            <person name="Kirsebom L.A."/>
        </authorList>
    </citation>
    <scope>NUCLEOTIDE SEQUENCE</scope>
    <source>
        <strain evidence="3">CCUG 55640</strain>
    </source>
</reference>
<gene>
    <name evidence="3" type="ORF">H7K38_00910</name>
</gene>
<reference evidence="3" key="1">
    <citation type="submission" date="2020-07" db="EMBL/GenBank/DDBJ databases">
        <authorList>
            <person name="Pettersson B.M.F."/>
            <person name="Behra P.R.K."/>
            <person name="Ramesh M."/>
            <person name="Das S."/>
            <person name="Dasgupta S."/>
            <person name="Kirsebom L.A."/>
        </authorList>
    </citation>
    <scope>NUCLEOTIDE SEQUENCE</scope>
    <source>
        <strain evidence="3">CCUG 55640</strain>
    </source>
</reference>
<keyword evidence="3" id="KW-0808">Transferase</keyword>
<keyword evidence="2" id="KW-0472">Membrane</keyword>
<sequence length="442" mass="49659">MLANHPVIAVGPGALGWSGRQKSRRKAARSEGGKPGHRAVLPRPRGGVRDRGAASNRAPGGEPVSVVDSPTVDSPVAVDRTTLHDLWKAILVGIAIVVAGACYFAPVLLVALGALVLLLLGARVVYRGRDRYIPNLYARDVRVYDDAYRSFIARSLSSLRKCRIRGHTLLWEASRLPKPSRQDADELSLDLGVWLGWSTRLIADATGRRVFGFDTFEGLVEDWQVDDQVVFKRGTFALSEPLAQRSMRDTGVSLHDGLPAALGRDVQFIKGSTYETLAPFLAERPEAKIRLFHMDLDTYESCLHALETCKDRFVEGSILVFDEYLVTNAEMRAFFEFQDKYGLEWRYRAWGLEVMEMNLEMVVSRWKRLTYYLLWIAAYWLAGDGSYVWKFYQKRFWRFWLGAPIGDIFFMLGAAGQRKSVSLEITGLGKLSGARPCEQNNG</sequence>
<name>A0AA42BVC8_9MYCO</name>
<evidence type="ECO:0000313" key="4">
    <source>
        <dbReference type="Proteomes" id="UP001141650"/>
    </source>
</evidence>
<dbReference type="SUPFAM" id="SSF53335">
    <property type="entry name" value="S-adenosyl-L-methionine-dependent methyltransferases"/>
    <property type="match status" value="1"/>
</dbReference>
<dbReference type="Gene3D" id="3.40.50.150">
    <property type="entry name" value="Vaccinia Virus protein VP39"/>
    <property type="match status" value="1"/>
</dbReference>
<protein>
    <submittedName>
        <fullName evidence="3">Class I SAM-dependent methyltransferase</fullName>
    </submittedName>
</protein>
<keyword evidence="2" id="KW-0812">Transmembrane</keyword>
<dbReference type="GO" id="GO:0008168">
    <property type="term" value="F:methyltransferase activity"/>
    <property type="evidence" value="ECO:0007669"/>
    <property type="project" value="UniProtKB-KW"/>
</dbReference>
<dbReference type="PANTHER" id="PTHR40036">
    <property type="entry name" value="MACROCIN O-METHYLTRANSFERASE"/>
    <property type="match status" value="1"/>
</dbReference>
<comment type="caution">
    <text evidence="3">The sequence shown here is derived from an EMBL/GenBank/DDBJ whole genome shotgun (WGS) entry which is preliminary data.</text>
</comment>